<dbReference type="InterPro" id="IPR011333">
    <property type="entry name" value="SKP1/BTB/POZ_sf"/>
</dbReference>
<dbReference type="InterPro" id="IPR000210">
    <property type="entry name" value="BTB/POZ_dom"/>
</dbReference>
<evidence type="ECO:0000313" key="4">
    <source>
        <dbReference type="Proteomes" id="UP000319257"/>
    </source>
</evidence>
<name>A0A507BN20_9PEZI</name>
<accession>A0A507BN20</accession>
<protein>
    <recommendedName>
        <fullName evidence="2">BTB domain-containing protein</fullName>
    </recommendedName>
</protein>
<sequence length="283" mass="31679">MTSSKATVPGVTELKESDSSLTESRLLQQHQESGELPINIDKNGDLVVVVGSEKINAAFKVCSRALCRASSVFRGMLMGNFREAARQHQDDWAVELPEEDPASFGLLMMIVHGRYDAVPDTLRLQDLYKITILTDKYDMTSSLRPWARKWCDTVRGSEDERLIWVGWELGDEAMFSKAAKWLYQSWSMGDDGNMRVEDRPLHAKTYLEAIGILAVGASRETTGQATSNMPRKLPKLYLRGCFTWILGARPVGELRLSVATGSTGVRTQPQDDNEEALRRGSYD</sequence>
<evidence type="ECO:0000256" key="1">
    <source>
        <dbReference type="SAM" id="MobiDB-lite"/>
    </source>
</evidence>
<dbReference type="Gene3D" id="3.30.710.10">
    <property type="entry name" value="Potassium Channel Kv1.1, Chain A"/>
    <property type="match status" value="1"/>
</dbReference>
<comment type="caution">
    <text evidence="3">The sequence shown here is derived from an EMBL/GenBank/DDBJ whole genome shotgun (WGS) entry which is preliminary data.</text>
</comment>
<organism evidence="3 4">
    <name type="scientific">Thyridium curvatum</name>
    <dbReference type="NCBI Taxonomy" id="1093900"/>
    <lineage>
        <taxon>Eukaryota</taxon>
        <taxon>Fungi</taxon>
        <taxon>Dikarya</taxon>
        <taxon>Ascomycota</taxon>
        <taxon>Pezizomycotina</taxon>
        <taxon>Sordariomycetes</taxon>
        <taxon>Sordariomycetidae</taxon>
        <taxon>Thyridiales</taxon>
        <taxon>Thyridiaceae</taxon>
        <taxon>Thyridium</taxon>
    </lineage>
</organism>
<dbReference type="AlphaFoldDB" id="A0A507BN20"/>
<dbReference type="InParanoid" id="A0A507BN20"/>
<dbReference type="Pfam" id="PF00651">
    <property type="entry name" value="BTB"/>
    <property type="match status" value="1"/>
</dbReference>
<feature type="region of interest" description="Disordered" evidence="1">
    <location>
        <begin position="1"/>
        <end position="24"/>
    </location>
</feature>
<feature type="region of interest" description="Disordered" evidence="1">
    <location>
        <begin position="262"/>
        <end position="283"/>
    </location>
</feature>
<reference evidence="3 4" key="1">
    <citation type="submission" date="2019-06" db="EMBL/GenBank/DDBJ databases">
        <title>Draft genome sequence of the filamentous fungus Phialemoniopsis curvata isolated from diesel fuel.</title>
        <authorList>
            <person name="Varaljay V.A."/>
            <person name="Lyon W.J."/>
            <person name="Crouch A.L."/>
            <person name="Drake C.E."/>
            <person name="Hollomon J.M."/>
            <person name="Nadeau L.J."/>
            <person name="Nunn H.S."/>
            <person name="Stevenson B.S."/>
            <person name="Bojanowski C.L."/>
            <person name="Crookes-Goodson W.J."/>
        </authorList>
    </citation>
    <scope>NUCLEOTIDE SEQUENCE [LARGE SCALE GENOMIC DNA]</scope>
    <source>
        <strain evidence="3 4">D216</strain>
    </source>
</reference>
<evidence type="ECO:0000259" key="2">
    <source>
        <dbReference type="Pfam" id="PF00651"/>
    </source>
</evidence>
<evidence type="ECO:0000313" key="3">
    <source>
        <dbReference type="EMBL" id="TPX18621.1"/>
    </source>
</evidence>
<dbReference type="Proteomes" id="UP000319257">
    <property type="component" value="Unassembled WGS sequence"/>
</dbReference>
<dbReference type="SUPFAM" id="SSF54695">
    <property type="entry name" value="POZ domain"/>
    <property type="match status" value="1"/>
</dbReference>
<proteinExistence type="predicted"/>
<dbReference type="GeneID" id="41969925"/>
<dbReference type="OrthoDB" id="5275938at2759"/>
<dbReference type="EMBL" id="SKBQ01000010">
    <property type="protein sequence ID" value="TPX18621.1"/>
    <property type="molecule type" value="Genomic_DNA"/>
</dbReference>
<dbReference type="STRING" id="1093900.A0A507BN20"/>
<dbReference type="RefSeq" id="XP_031000332.1">
    <property type="nucleotide sequence ID" value="XM_031136671.1"/>
</dbReference>
<feature type="domain" description="BTB" evidence="2">
    <location>
        <begin position="45"/>
        <end position="137"/>
    </location>
</feature>
<keyword evidence="4" id="KW-1185">Reference proteome</keyword>
<gene>
    <name evidence="3" type="ORF">E0L32_002478</name>
</gene>